<sequence length="247" mass="27900">MLKYWFNLVLLFSFSCIPMNKPLVIGHRGAMGHETENTIASINKALEMGVDMIEIDVFKIKSGEIVVFHDDTLERLTNGKGNIEEYTLTELNKLTVIGNHKIPLLTDVLETIDAQVPLNIELKGANTAKDVTTIVLEYVKDKDWILNDFIISSFNWEELKIMRDTNSSIRIAVLTEETPVAAIPIAKELHAEAINPNFKMLSLEIANTIRDAGFKIYTWTVNSPNDINLSKRWAVDGIITNFPERVN</sequence>
<proteinExistence type="predicted"/>
<dbReference type="PANTHER" id="PTHR46211:SF1">
    <property type="entry name" value="GLYCEROPHOSPHODIESTER PHOSPHODIESTERASE, CYTOPLASMIC"/>
    <property type="match status" value="1"/>
</dbReference>
<dbReference type="AlphaFoldDB" id="A0A495EE26"/>
<evidence type="ECO:0000259" key="1">
    <source>
        <dbReference type="PROSITE" id="PS51704"/>
    </source>
</evidence>
<name>A0A495EE26_9FLAO</name>
<keyword evidence="3" id="KW-1185">Reference proteome</keyword>
<feature type="domain" description="GP-PDE" evidence="1">
    <location>
        <begin position="22"/>
        <end position="247"/>
    </location>
</feature>
<dbReference type="GO" id="GO:0008081">
    <property type="term" value="F:phosphoric diester hydrolase activity"/>
    <property type="evidence" value="ECO:0007669"/>
    <property type="project" value="InterPro"/>
</dbReference>
<protein>
    <submittedName>
        <fullName evidence="2">Glycerophosphoryl diester phosphodiesterase</fullName>
    </submittedName>
</protein>
<dbReference type="PROSITE" id="PS51257">
    <property type="entry name" value="PROKAR_LIPOPROTEIN"/>
    <property type="match status" value="1"/>
</dbReference>
<dbReference type="Proteomes" id="UP000269412">
    <property type="component" value="Unassembled WGS sequence"/>
</dbReference>
<dbReference type="SUPFAM" id="SSF51695">
    <property type="entry name" value="PLC-like phosphodiesterases"/>
    <property type="match status" value="1"/>
</dbReference>
<dbReference type="EMBL" id="RBIQ01000007">
    <property type="protein sequence ID" value="RKR15145.1"/>
    <property type="molecule type" value="Genomic_DNA"/>
</dbReference>
<organism evidence="2 3">
    <name type="scientific">Maribacter vaceletii</name>
    <dbReference type="NCBI Taxonomy" id="1206816"/>
    <lineage>
        <taxon>Bacteria</taxon>
        <taxon>Pseudomonadati</taxon>
        <taxon>Bacteroidota</taxon>
        <taxon>Flavobacteriia</taxon>
        <taxon>Flavobacteriales</taxon>
        <taxon>Flavobacteriaceae</taxon>
        <taxon>Maribacter</taxon>
    </lineage>
</organism>
<comment type="caution">
    <text evidence="2">The sequence shown here is derived from an EMBL/GenBank/DDBJ whole genome shotgun (WGS) entry which is preliminary data.</text>
</comment>
<dbReference type="Pfam" id="PF03009">
    <property type="entry name" value="GDPD"/>
    <property type="match status" value="1"/>
</dbReference>
<evidence type="ECO:0000313" key="3">
    <source>
        <dbReference type="Proteomes" id="UP000269412"/>
    </source>
</evidence>
<evidence type="ECO:0000313" key="2">
    <source>
        <dbReference type="EMBL" id="RKR15145.1"/>
    </source>
</evidence>
<dbReference type="PANTHER" id="PTHR46211">
    <property type="entry name" value="GLYCEROPHOSPHORYL DIESTER PHOSPHODIESTERASE"/>
    <property type="match status" value="1"/>
</dbReference>
<dbReference type="PROSITE" id="PS50007">
    <property type="entry name" value="PIPLC_X_DOMAIN"/>
    <property type="match status" value="1"/>
</dbReference>
<dbReference type="Gene3D" id="3.20.20.190">
    <property type="entry name" value="Phosphatidylinositol (PI) phosphodiesterase"/>
    <property type="match status" value="1"/>
</dbReference>
<dbReference type="GO" id="GO:0006629">
    <property type="term" value="P:lipid metabolic process"/>
    <property type="evidence" value="ECO:0007669"/>
    <property type="project" value="InterPro"/>
</dbReference>
<dbReference type="InterPro" id="IPR017946">
    <property type="entry name" value="PLC-like_Pdiesterase_TIM-brl"/>
</dbReference>
<dbReference type="OrthoDB" id="384721at2"/>
<gene>
    <name evidence="2" type="ORF">CLV91_1227</name>
</gene>
<accession>A0A495EE26</accession>
<reference evidence="2 3" key="1">
    <citation type="submission" date="2018-10" db="EMBL/GenBank/DDBJ databases">
        <title>Genomic Encyclopedia of Archaeal and Bacterial Type Strains, Phase II (KMG-II): from individual species to whole genera.</title>
        <authorList>
            <person name="Goeker M."/>
        </authorList>
    </citation>
    <scope>NUCLEOTIDE SEQUENCE [LARGE SCALE GENOMIC DNA]</scope>
    <source>
        <strain evidence="2 3">DSM 25230</strain>
    </source>
</reference>
<dbReference type="PROSITE" id="PS51704">
    <property type="entry name" value="GP_PDE"/>
    <property type="match status" value="1"/>
</dbReference>
<dbReference type="InterPro" id="IPR030395">
    <property type="entry name" value="GP_PDE_dom"/>
</dbReference>